<protein>
    <submittedName>
        <fullName evidence="2">Uncharacterized protein</fullName>
    </submittedName>
</protein>
<name>A0A7R9EK14_9NEOP</name>
<accession>A0A7R9EK14</accession>
<evidence type="ECO:0000256" key="1">
    <source>
        <dbReference type="SAM" id="MobiDB-lite"/>
    </source>
</evidence>
<dbReference type="AlphaFoldDB" id="A0A7R9EK14"/>
<evidence type="ECO:0000313" key="2">
    <source>
        <dbReference type="EMBL" id="CAD7435467.1"/>
    </source>
</evidence>
<feature type="region of interest" description="Disordered" evidence="1">
    <location>
        <begin position="124"/>
        <end position="148"/>
    </location>
</feature>
<proteinExistence type="predicted"/>
<reference evidence="2" key="1">
    <citation type="submission" date="2020-11" db="EMBL/GenBank/DDBJ databases">
        <authorList>
            <person name="Tran Van P."/>
        </authorList>
    </citation>
    <scope>NUCLEOTIDE SEQUENCE</scope>
</reference>
<organism evidence="2">
    <name type="scientific">Timema monikensis</name>
    <dbReference type="NCBI Taxonomy" id="170555"/>
    <lineage>
        <taxon>Eukaryota</taxon>
        <taxon>Metazoa</taxon>
        <taxon>Ecdysozoa</taxon>
        <taxon>Arthropoda</taxon>
        <taxon>Hexapoda</taxon>
        <taxon>Insecta</taxon>
        <taxon>Pterygota</taxon>
        <taxon>Neoptera</taxon>
        <taxon>Polyneoptera</taxon>
        <taxon>Phasmatodea</taxon>
        <taxon>Timematodea</taxon>
        <taxon>Timematoidea</taxon>
        <taxon>Timematidae</taxon>
        <taxon>Timema</taxon>
    </lineage>
</organism>
<dbReference type="EMBL" id="OB800309">
    <property type="protein sequence ID" value="CAD7435467.1"/>
    <property type="molecule type" value="Genomic_DNA"/>
</dbReference>
<gene>
    <name evidence="2" type="ORF">TMSB3V08_LOCUS12113</name>
</gene>
<sequence length="185" mass="20490">MVSLVLTDSSQLTALKSYQTKLCIPTPNHMTWSDLKVDAKKKAGVINDNLRRTGGGPPPEDIMTDVQKRIVGLLGQVSVEGIESAVEVGINNDEQAETSTPEYEIVYNIDDDSDEHLELVEEPQKKRKLANNEDTQSGSNKKVRKSRVQQSEALLEIEERKTSALENISLALGRIADAIWAFTKI</sequence>